<dbReference type="AlphaFoldDB" id="C4IY32"/>
<name>C4IY32_MAIZE</name>
<reference evidence="1" key="2">
    <citation type="submission" date="2012-06" db="EMBL/GenBank/DDBJ databases">
        <authorList>
            <person name="Yu Y."/>
            <person name="Currie J."/>
            <person name="Lomeli R."/>
            <person name="Angelova A."/>
            <person name="Collura K."/>
            <person name="Wissotski M."/>
            <person name="Campos D."/>
            <person name="Kudrna D."/>
            <person name="Golser W."/>
            <person name="Ashely E."/>
            <person name="Descour A."/>
            <person name="Fernandes J."/>
            <person name="Soderlund C."/>
            <person name="Walbot V."/>
        </authorList>
    </citation>
    <scope>NUCLEOTIDE SEQUENCE</scope>
    <source>
        <strain evidence="1">B73</strain>
    </source>
</reference>
<sequence>MMSRVGATEACFAVKGEAIEASPSLTIGAERPSLSSFISSNNFCNFSCCLSAAVKGRLLDALAELLVAGVTRDDASLPGFCFFNFPDLFSALDFELTF</sequence>
<dbReference type="EMBL" id="BT083479">
    <property type="protein sequence ID" value="ACR33832.1"/>
    <property type="molecule type" value="mRNA"/>
</dbReference>
<accession>C4IY32</accession>
<evidence type="ECO:0000313" key="1">
    <source>
        <dbReference type="EMBL" id="ACR33832.1"/>
    </source>
</evidence>
<protein>
    <submittedName>
        <fullName evidence="1">Uncharacterized protein</fullName>
    </submittedName>
</protein>
<proteinExistence type="evidence at transcript level"/>
<dbReference type="EMBL" id="BT083724">
    <property type="protein sequence ID" value="ACR34077.1"/>
    <property type="molecule type" value="mRNA"/>
</dbReference>
<reference evidence="1" key="1">
    <citation type="journal article" date="2009" name="PLoS Genet.">
        <title>Sequencing, mapping, and analysis of 27,455 maize full-length cDNAs.</title>
        <authorList>
            <person name="Soderlund C."/>
            <person name="Descour A."/>
            <person name="Kudrna D."/>
            <person name="Bomhoff M."/>
            <person name="Boyd L."/>
            <person name="Currie J."/>
            <person name="Angelova A."/>
            <person name="Collura K."/>
            <person name="Wissotski M."/>
            <person name="Ashley E."/>
            <person name="Morrow D."/>
            <person name="Fernandes J."/>
            <person name="Walbot V."/>
            <person name="Yu Y."/>
        </authorList>
    </citation>
    <scope>NUCLEOTIDE SEQUENCE</scope>
    <source>
        <strain evidence="1">B73</strain>
    </source>
</reference>
<organism evidence="1">
    <name type="scientific">Zea mays</name>
    <name type="common">Maize</name>
    <dbReference type="NCBI Taxonomy" id="4577"/>
    <lineage>
        <taxon>Eukaryota</taxon>
        <taxon>Viridiplantae</taxon>
        <taxon>Streptophyta</taxon>
        <taxon>Embryophyta</taxon>
        <taxon>Tracheophyta</taxon>
        <taxon>Spermatophyta</taxon>
        <taxon>Magnoliopsida</taxon>
        <taxon>Liliopsida</taxon>
        <taxon>Poales</taxon>
        <taxon>Poaceae</taxon>
        <taxon>PACMAD clade</taxon>
        <taxon>Panicoideae</taxon>
        <taxon>Andropogonodae</taxon>
        <taxon>Andropogoneae</taxon>
        <taxon>Tripsacinae</taxon>
        <taxon>Zea</taxon>
    </lineage>
</organism>